<dbReference type="Proteomes" id="UP000790787">
    <property type="component" value="Chromosome 13"/>
</dbReference>
<accession>A0AC58SIT9</accession>
<sequence length="190" mass="22020">MDLMNRIFKPYINQFVVVFIDDILIYSKNSEDLDKHLRIILQILEEKKLDAKLSNYEFWLSEVAFLGYVVSVEGVKVDPSKIQALVDWKPPKSPTEIGNFLGLAGYYRRFVKGFSIIASHLTKRLRKNVKLVWDDKFQDIFEKLKSLLTKALILTLPTEGKEYVIYSDASHHGFGCVLMQEGWLCMPLKN</sequence>
<name>A0AC58SIT9_TOBAC</name>
<reference evidence="2" key="2">
    <citation type="submission" date="2025-08" db="UniProtKB">
        <authorList>
            <consortium name="RefSeq"/>
        </authorList>
    </citation>
    <scope>IDENTIFICATION</scope>
    <source>
        <tissue evidence="2">Leaf</tissue>
    </source>
</reference>
<gene>
    <name evidence="2" type="primary">LOC142168141</name>
</gene>
<evidence type="ECO:0000313" key="2">
    <source>
        <dbReference type="RefSeq" id="XP_075084904.1"/>
    </source>
</evidence>
<keyword evidence="1" id="KW-1185">Reference proteome</keyword>
<proteinExistence type="predicted"/>
<dbReference type="RefSeq" id="XP_075084904.1">
    <property type="nucleotide sequence ID" value="XM_075228803.1"/>
</dbReference>
<organism evidence="1 2">
    <name type="scientific">Nicotiana tabacum</name>
    <name type="common">Common tobacco</name>
    <dbReference type="NCBI Taxonomy" id="4097"/>
    <lineage>
        <taxon>Eukaryota</taxon>
        <taxon>Viridiplantae</taxon>
        <taxon>Streptophyta</taxon>
        <taxon>Embryophyta</taxon>
        <taxon>Tracheophyta</taxon>
        <taxon>Spermatophyta</taxon>
        <taxon>Magnoliopsida</taxon>
        <taxon>eudicotyledons</taxon>
        <taxon>Gunneridae</taxon>
        <taxon>Pentapetalae</taxon>
        <taxon>asterids</taxon>
        <taxon>lamiids</taxon>
        <taxon>Solanales</taxon>
        <taxon>Solanaceae</taxon>
        <taxon>Nicotianoideae</taxon>
        <taxon>Nicotianeae</taxon>
        <taxon>Nicotiana</taxon>
    </lineage>
</organism>
<evidence type="ECO:0000313" key="1">
    <source>
        <dbReference type="Proteomes" id="UP000790787"/>
    </source>
</evidence>
<protein>
    <submittedName>
        <fullName evidence="2">Mitochondrial protein AtMg00860</fullName>
    </submittedName>
</protein>
<reference evidence="1" key="1">
    <citation type="journal article" date="2014" name="Nat. Commun.">
        <title>The tobacco genome sequence and its comparison with those of tomato and potato.</title>
        <authorList>
            <person name="Sierro N."/>
            <person name="Battey J.N."/>
            <person name="Ouadi S."/>
            <person name="Bakaher N."/>
            <person name="Bovet L."/>
            <person name="Willig A."/>
            <person name="Goepfert S."/>
            <person name="Peitsch M.C."/>
            <person name="Ivanov N.V."/>
        </authorList>
    </citation>
    <scope>NUCLEOTIDE SEQUENCE [LARGE SCALE GENOMIC DNA]</scope>
</reference>